<keyword evidence="11" id="KW-1185">Reference proteome</keyword>
<evidence type="ECO:0000313" key="10">
    <source>
        <dbReference type="EMBL" id="RAI40188.1"/>
    </source>
</evidence>
<evidence type="ECO:0000256" key="4">
    <source>
        <dbReference type="ARBA" id="ARBA00022801"/>
    </source>
</evidence>
<dbReference type="PANTHER" id="PTHR21666:SF288">
    <property type="entry name" value="CELL DIVISION PROTEIN YTFB"/>
    <property type="match status" value="1"/>
</dbReference>
<comment type="caution">
    <text evidence="10">The sequence shown here is derived from an EMBL/GenBank/DDBJ whole genome shotgun (WGS) entry which is preliminary data.</text>
</comment>
<evidence type="ECO:0000256" key="5">
    <source>
        <dbReference type="ARBA" id="ARBA00022833"/>
    </source>
</evidence>
<dbReference type="InterPro" id="IPR016047">
    <property type="entry name" value="M23ase_b-sheet_dom"/>
</dbReference>
<dbReference type="RefSeq" id="WP_111421597.1">
    <property type="nucleotide sequence ID" value="NZ_NPEX01000245.1"/>
</dbReference>
<dbReference type="InterPro" id="IPR011055">
    <property type="entry name" value="Dup_hybrid_motif"/>
</dbReference>
<feature type="compositionally biased region" description="Low complexity" evidence="7">
    <location>
        <begin position="1"/>
        <end position="12"/>
    </location>
</feature>
<evidence type="ECO:0000256" key="7">
    <source>
        <dbReference type="SAM" id="MobiDB-lite"/>
    </source>
</evidence>
<dbReference type="AlphaFoldDB" id="A0A327KXR8"/>
<keyword evidence="4" id="KW-0378">Hydrolase</keyword>
<protein>
    <recommendedName>
        <fullName evidence="9">LysM domain-containing protein</fullName>
    </recommendedName>
</protein>
<dbReference type="SUPFAM" id="SSF51261">
    <property type="entry name" value="Duplicated hybrid motif"/>
    <property type="match status" value="1"/>
</dbReference>
<feature type="transmembrane region" description="Helical" evidence="8">
    <location>
        <begin position="45"/>
        <end position="68"/>
    </location>
</feature>
<evidence type="ECO:0000256" key="8">
    <source>
        <dbReference type="SAM" id="Phobius"/>
    </source>
</evidence>
<evidence type="ECO:0000256" key="2">
    <source>
        <dbReference type="ARBA" id="ARBA00022670"/>
    </source>
</evidence>
<keyword evidence="3" id="KW-0479">Metal-binding</keyword>
<dbReference type="OrthoDB" id="9805070at2"/>
<keyword evidence="5" id="KW-0862">Zinc</keyword>
<accession>A0A327KXR8</accession>
<evidence type="ECO:0000259" key="9">
    <source>
        <dbReference type="PROSITE" id="PS51782"/>
    </source>
</evidence>
<evidence type="ECO:0000256" key="6">
    <source>
        <dbReference type="ARBA" id="ARBA00023049"/>
    </source>
</evidence>
<reference evidence="10 11" key="1">
    <citation type="submission" date="2017-07" db="EMBL/GenBank/DDBJ databases">
        <title>Draft Genome Sequences of Select Purple Nonsulfur Bacteria.</title>
        <authorList>
            <person name="Lasarre B."/>
            <person name="Mckinlay J.B."/>
        </authorList>
    </citation>
    <scope>NUCLEOTIDE SEQUENCE [LARGE SCALE GENOMIC DNA]</scope>
    <source>
        <strain evidence="10 11">DSM 5909</strain>
    </source>
</reference>
<dbReference type="PANTHER" id="PTHR21666">
    <property type="entry name" value="PEPTIDASE-RELATED"/>
    <property type="match status" value="1"/>
</dbReference>
<dbReference type="CDD" id="cd12797">
    <property type="entry name" value="M23_peptidase"/>
    <property type="match status" value="1"/>
</dbReference>
<evidence type="ECO:0000313" key="11">
    <source>
        <dbReference type="Proteomes" id="UP000249130"/>
    </source>
</evidence>
<dbReference type="GO" id="GO:0046872">
    <property type="term" value="F:metal ion binding"/>
    <property type="evidence" value="ECO:0007669"/>
    <property type="project" value="UniProtKB-KW"/>
</dbReference>
<organism evidence="10 11">
    <name type="scientific">Rhodoplanes roseus</name>
    <dbReference type="NCBI Taxonomy" id="29409"/>
    <lineage>
        <taxon>Bacteria</taxon>
        <taxon>Pseudomonadati</taxon>
        <taxon>Pseudomonadota</taxon>
        <taxon>Alphaproteobacteria</taxon>
        <taxon>Hyphomicrobiales</taxon>
        <taxon>Nitrobacteraceae</taxon>
        <taxon>Rhodoplanes</taxon>
    </lineage>
</organism>
<keyword evidence="8" id="KW-0812">Transmembrane</keyword>
<dbReference type="Proteomes" id="UP000249130">
    <property type="component" value="Unassembled WGS sequence"/>
</dbReference>
<dbReference type="InterPro" id="IPR050570">
    <property type="entry name" value="Cell_wall_metabolism_enzyme"/>
</dbReference>
<dbReference type="Pfam" id="PF01551">
    <property type="entry name" value="Peptidase_M23"/>
    <property type="match status" value="1"/>
</dbReference>
<evidence type="ECO:0000256" key="3">
    <source>
        <dbReference type="ARBA" id="ARBA00022723"/>
    </source>
</evidence>
<keyword evidence="6" id="KW-0482">Metalloprotease</keyword>
<sequence length="654" mass="70002">MDQGRPRGSYRPGPGPVAIDLGNEPPLSVDGEVGELDRRRISVQWFSGTILTGLCGAALMGGAVFAALDGEANFAASPERFEAGLRGTLGGQGERVGLRKGDRLPAVTESVAARQVIRVSTTARIGDREMVRVRPYVRVGANLSLSLSEASAGIPPFNPQKLIAEPGTNTAASEDVANAAPDAEVTYVTRDLGTVLPRAKIVVSVPLEDILGRVREAANWTGAGSTRYASADLTGATRLAYAVEGEIDPYAGFEARIVPENITLLPKTASQTTGGLAANERIVPVKKGDTVGSLLKELGATPEEIKAIAALLGPRGRDGNLKEGQKLRVLMSPLPSGRAQPARVVLIGETTIEAVVALSDLGKYVSVDVQSAMTQQVTEPEDDDDDGTGVRLYQSLYETALRHNIPRPVIEDLVRIYSYDVDFQRKAQAGDSFEVVYAGEDDTNGRSEVLYAGLVVGGEAKRYYRFQSADDGIVDYYDETGKSAKKFLVRKPVGAGIMRSGFGSRHHPILGYTKMHTGVDWAAPTGTPIFASGNGTVEKVGWESGYGKYIRLRHANGYETAYGHMTAYARNMDVGTKVRQGQVIGFVGSTGLSTGAHVHYEILVNGRFVDPMRVRLPRGRVLDGPALAGFERERDRINGMVGQSTARMAQSSRP</sequence>
<feature type="region of interest" description="Disordered" evidence="7">
    <location>
        <begin position="1"/>
        <end position="24"/>
    </location>
</feature>
<name>A0A327KXR8_9BRAD</name>
<keyword evidence="8" id="KW-1133">Transmembrane helix</keyword>
<keyword evidence="2" id="KW-0645">Protease</keyword>
<dbReference type="Gene3D" id="3.10.450.350">
    <property type="match status" value="1"/>
</dbReference>
<dbReference type="GO" id="GO:0004222">
    <property type="term" value="F:metalloendopeptidase activity"/>
    <property type="evidence" value="ECO:0007669"/>
    <property type="project" value="TreeGrafter"/>
</dbReference>
<dbReference type="PROSITE" id="PS51782">
    <property type="entry name" value="LYSM"/>
    <property type="match status" value="1"/>
</dbReference>
<dbReference type="EMBL" id="NPEX01000245">
    <property type="protein sequence ID" value="RAI40188.1"/>
    <property type="molecule type" value="Genomic_DNA"/>
</dbReference>
<proteinExistence type="predicted"/>
<dbReference type="InterPro" id="IPR018392">
    <property type="entry name" value="LysM"/>
</dbReference>
<gene>
    <name evidence="10" type="ORF">CH341_24305</name>
</gene>
<dbReference type="Gene3D" id="2.70.70.10">
    <property type="entry name" value="Glucose Permease (Domain IIA)"/>
    <property type="match status" value="1"/>
</dbReference>
<keyword evidence="8" id="KW-0472">Membrane</keyword>
<comment type="cofactor">
    <cofactor evidence="1">
        <name>Zn(2+)</name>
        <dbReference type="ChEBI" id="CHEBI:29105"/>
    </cofactor>
</comment>
<evidence type="ECO:0000256" key="1">
    <source>
        <dbReference type="ARBA" id="ARBA00001947"/>
    </source>
</evidence>
<feature type="domain" description="LysM" evidence="9">
    <location>
        <begin position="281"/>
        <end position="329"/>
    </location>
</feature>
<dbReference type="GO" id="GO:0006508">
    <property type="term" value="P:proteolysis"/>
    <property type="evidence" value="ECO:0007669"/>
    <property type="project" value="UniProtKB-KW"/>
</dbReference>